<dbReference type="RefSeq" id="WP_004447486.1">
    <property type="nucleotide sequence ID" value="NZ_AKXB02000152.1"/>
</dbReference>
<dbReference type="Proteomes" id="UP000012138">
    <property type="component" value="Unassembled WGS sequence"/>
</dbReference>
<dbReference type="AlphaFoldDB" id="M6YLW5"/>
<reference evidence="1 2" key="1">
    <citation type="submission" date="2013-01" db="EMBL/GenBank/DDBJ databases">
        <authorList>
            <person name="Harkins D.M."/>
            <person name="Durkin A.S."/>
            <person name="Brinkac L.M."/>
            <person name="Haft D.H."/>
            <person name="Selengut J.D."/>
            <person name="Sanka R."/>
            <person name="DePew J."/>
            <person name="Purushe J."/>
            <person name="Whelen A.C."/>
            <person name="Vinetz J.M."/>
            <person name="Sutton G.G."/>
            <person name="Nierman W.C."/>
            <person name="Fouts D.E."/>
        </authorList>
    </citation>
    <scope>NUCLEOTIDE SEQUENCE [LARGE SCALE GENOMIC DNA]</scope>
    <source>
        <strain evidence="1 2">2001034031</strain>
    </source>
</reference>
<organism evidence="1 2">
    <name type="scientific">Leptospira noguchii str. 2001034031</name>
    <dbReference type="NCBI Taxonomy" id="1193053"/>
    <lineage>
        <taxon>Bacteria</taxon>
        <taxon>Pseudomonadati</taxon>
        <taxon>Spirochaetota</taxon>
        <taxon>Spirochaetia</taxon>
        <taxon>Leptospirales</taxon>
        <taxon>Leptospiraceae</taxon>
        <taxon>Leptospira</taxon>
    </lineage>
</organism>
<dbReference type="EMBL" id="AKXB02000152">
    <property type="protein sequence ID" value="EMO87323.1"/>
    <property type="molecule type" value="Genomic_DNA"/>
</dbReference>
<accession>M6YLW5</accession>
<comment type="caution">
    <text evidence="1">The sequence shown here is derived from an EMBL/GenBank/DDBJ whole genome shotgun (WGS) entry which is preliminary data.</text>
</comment>
<protein>
    <submittedName>
        <fullName evidence="1">Uncharacterized protein</fullName>
    </submittedName>
</protein>
<name>M6YLW5_9LEPT</name>
<proteinExistence type="predicted"/>
<gene>
    <name evidence="1" type="ORF">LEP1GSC024_2846</name>
</gene>
<sequence>MGRVNSAKRFPELNASLPKGRVNSAKRFLRKRFRSINWNLR</sequence>
<evidence type="ECO:0000313" key="2">
    <source>
        <dbReference type="Proteomes" id="UP000012138"/>
    </source>
</evidence>
<evidence type="ECO:0000313" key="1">
    <source>
        <dbReference type="EMBL" id="EMO87323.1"/>
    </source>
</evidence>